<dbReference type="GO" id="GO:0005829">
    <property type="term" value="C:cytosol"/>
    <property type="evidence" value="ECO:0007669"/>
    <property type="project" value="TreeGrafter"/>
</dbReference>
<protein>
    <submittedName>
        <fullName evidence="3">Alpha,alpha-trehalose-phosphate synthase (UDP-forming)</fullName>
    </submittedName>
</protein>
<evidence type="ECO:0000313" key="4">
    <source>
        <dbReference type="Proteomes" id="UP000006262"/>
    </source>
</evidence>
<accession>A0AAD2TKB0</accession>
<dbReference type="InterPro" id="IPR036412">
    <property type="entry name" value="HAD-like_sf"/>
</dbReference>
<dbReference type="GO" id="GO:0003825">
    <property type="term" value="F:alpha,alpha-trehalose-phosphate synthase (UDP-forming) activity"/>
    <property type="evidence" value="ECO:0007669"/>
    <property type="project" value="TreeGrafter"/>
</dbReference>
<reference evidence="3 4" key="1">
    <citation type="submission" date="2012-02" db="EMBL/GenBank/DDBJ databases">
        <title>The Genome Sequence of Parabacteroides distasonis CL09T03C24.</title>
        <authorList>
            <consortium name="The Broad Institute Genome Sequencing Platform"/>
            <person name="Earl A."/>
            <person name="Ward D."/>
            <person name="Feldgarden M."/>
            <person name="Gevers D."/>
            <person name="Zitomersky N.L."/>
            <person name="Coyne M.J."/>
            <person name="Comstock L.E."/>
            <person name="Young S.K."/>
            <person name="Zeng Q."/>
            <person name="Gargeya S."/>
            <person name="Fitzgerald M."/>
            <person name="Haas B."/>
            <person name="Abouelleil A."/>
            <person name="Alvarado L."/>
            <person name="Arachchi H.M."/>
            <person name="Berlin A."/>
            <person name="Chapman S.B."/>
            <person name="Gearin G."/>
            <person name="Goldberg J."/>
            <person name="Griggs A."/>
            <person name="Gujja S."/>
            <person name="Hansen M."/>
            <person name="Heiman D."/>
            <person name="Howarth C."/>
            <person name="Larimer J."/>
            <person name="Lui A."/>
            <person name="MacDonald P.J.P."/>
            <person name="McCowen C."/>
            <person name="Montmayeur A."/>
            <person name="Murphy C."/>
            <person name="Neiman D."/>
            <person name="Pearson M."/>
            <person name="Priest M."/>
            <person name="Roberts A."/>
            <person name="Saif S."/>
            <person name="Shea T."/>
            <person name="Sisk P."/>
            <person name="Stolte C."/>
            <person name="Sykes S."/>
            <person name="Wortman J."/>
            <person name="Nusbaum C."/>
            <person name="Birren B."/>
        </authorList>
    </citation>
    <scope>NUCLEOTIDE SEQUENCE [LARGE SCALE GENOMIC DNA]</scope>
    <source>
        <strain evidence="3 4">CL09T03C24</strain>
    </source>
</reference>
<dbReference type="InterPro" id="IPR001830">
    <property type="entry name" value="Glyco_trans_20"/>
</dbReference>
<comment type="similarity">
    <text evidence="1">In the C-terminal section; belongs to the trehalose phosphatase family.</text>
</comment>
<dbReference type="EMBL" id="AGZN01000045">
    <property type="protein sequence ID" value="EKN19787.1"/>
    <property type="molecule type" value="Genomic_DNA"/>
</dbReference>
<dbReference type="CDD" id="cd01627">
    <property type="entry name" value="HAD_TPP"/>
    <property type="match status" value="1"/>
</dbReference>
<evidence type="ECO:0000313" key="3">
    <source>
        <dbReference type="EMBL" id="EKN19787.1"/>
    </source>
</evidence>
<organism evidence="3 4">
    <name type="scientific">Parabacteroides distasonis CL09T03C24</name>
    <dbReference type="NCBI Taxonomy" id="999417"/>
    <lineage>
        <taxon>Bacteria</taxon>
        <taxon>Pseudomonadati</taxon>
        <taxon>Bacteroidota</taxon>
        <taxon>Bacteroidia</taxon>
        <taxon>Bacteroidales</taxon>
        <taxon>Tannerellaceae</taxon>
        <taxon>Parabacteroides</taxon>
    </lineage>
</organism>
<evidence type="ECO:0000256" key="2">
    <source>
        <dbReference type="ARBA" id="ARBA00008799"/>
    </source>
</evidence>
<comment type="similarity">
    <text evidence="2">Belongs to the glycosyltransferase 20 family.</text>
</comment>
<dbReference type="InterPro" id="IPR003337">
    <property type="entry name" value="Trehalose_PPase"/>
</dbReference>
<evidence type="ECO:0000256" key="1">
    <source>
        <dbReference type="ARBA" id="ARBA00006330"/>
    </source>
</evidence>
<dbReference type="Gene3D" id="3.40.50.1000">
    <property type="entry name" value="HAD superfamily/HAD-like"/>
    <property type="match status" value="1"/>
</dbReference>
<dbReference type="Pfam" id="PF00982">
    <property type="entry name" value="Glyco_transf_20"/>
    <property type="match status" value="1"/>
</dbReference>
<dbReference type="InterPro" id="IPR006379">
    <property type="entry name" value="HAD-SF_hydro_IIB"/>
</dbReference>
<name>A0AAD2TKB0_PARDI</name>
<dbReference type="RefSeq" id="WP_005868621.1">
    <property type="nucleotide sequence ID" value="NZ_JH976492.1"/>
</dbReference>
<dbReference type="NCBIfam" id="TIGR00685">
    <property type="entry name" value="T6PP"/>
    <property type="match status" value="1"/>
</dbReference>
<comment type="caution">
    <text evidence="3">The sequence shown here is derived from an EMBL/GenBank/DDBJ whole genome shotgun (WGS) entry which is preliminary data.</text>
</comment>
<dbReference type="InterPro" id="IPR023214">
    <property type="entry name" value="HAD_sf"/>
</dbReference>
<sequence>MRLFIISNRLPVKVTRSSDGKFVFSRSEGGLATGLKSLDVDCEKHWIGWPGVCVEQKTEKDDICSQLEKNNYHPVFLSDRQYENYYEGYSNSTLWPLCHYFFAYTLYKKNFWESYREVNAVFCEEISRIVEPNDWVWVQDYQLMLLPGMLREKFPNLHIGYFHHIPFPSHELFRILPERVEILNGLLGADFVAFHIHDYMRHFISATERVLHKNFNLDEVQMNDRVTRVDALPMGINYDLYHNVIADNKVHHAVEKTRVLFGDHKLIISVDRLDYSKGILHRLYGFASFLKNHPEYHGKVTLAMVIVPSRDHVGSYAELKTKIDEEIGSINGTYSTMNWTPVCYFYHGFSFEELVAMYYVADIALVTPLRDGMNLVAKEYVATKQDNPGVLILSEMAGASVELSDALLINPNDTDQIEQAICRALKMPLEEQRERLQRMQAILSVQTVNKWAADFMREWRQTAEKNKRLQKKKISAQDQNEIKTLYDQAKKRLILLDYDGTLTAFKNHPEDAVPTPALRDLLQRFCSDSRNHVTINSGRDHYTLEKWLGDLPLSFAAEHGAFYKEKGAWHKNIGNREWDSELLFILNLFVSKTPYSHLETKEAALAWHYRESDAWLGELRAQQLTKAIMPVCLKKGLQIMQGNKVVEIKSPECTKGSEVARLLLASRYDFILAMGDDTTDEDMFRALPVSAITVKVGIVSEKAKYNLSSQEEVLPFLEKLSGEGVSYGTTSKSIKGQLKATVDFFKGLWTNKKW</sequence>
<dbReference type="PANTHER" id="PTHR10788:SF106">
    <property type="entry name" value="BCDNA.GH08860"/>
    <property type="match status" value="1"/>
</dbReference>
<dbReference type="Gene3D" id="3.30.70.1020">
    <property type="entry name" value="Trehalose-6-phosphate phosphatase related protein, domain 2"/>
    <property type="match status" value="1"/>
</dbReference>
<dbReference type="PANTHER" id="PTHR10788">
    <property type="entry name" value="TREHALOSE-6-PHOSPHATE SYNTHASE"/>
    <property type="match status" value="1"/>
</dbReference>
<dbReference type="AlphaFoldDB" id="A0AAD2TKB0"/>
<dbReference type="NCBIfam" id="TIGR01484">
    <property type="entry name" value="HAD-SF-IIB"/>
    <property type="match status" value="1"/>
</dbReference>
<dbReference type="CDD" id="cd03788">
    <property type="entry name" value="GT20_TPS"/>
    <property type="match status" value="1"/>
</dbReference>
<dbReference type="NCBIfam" id="NF011071">
    <property type="entry name" value="PRK14501.1"/>
    <property type="match status" value="1"/>
</dbReference>
<proteinExistence type="inferred from homology"/>
<dbReference type="SUPFAM" id="SSF56784">
    <property type="entry name" value="HAD-like"/>
    <property type="match status" value="1"/>
</dbReference>
<dbReference type="Proteomes" id="UP000006262">
    <property type="component" value="Unassembled WGS sequence"/>
</dbReference>
<dbReference type="Gene3D" id="3.40.50.2000">
    <property type="entry name" value="Glycogen Phosphorylase B"/>
    <property type="match status" value="2"/>
</dbReference>
<dbReference type="Pfam" id="PF02358">
    <property type="entry name" value="Trehalose_PPase"/>
    <property type="match status" value="1"/>
</dbReference>
<dbReference type="GO" id="GO:0004805">
    <property type="term" value="F:trehalose-phosphatase activity"/>
    <property type="evidence" value="ECO:0007669"/>
    <property type="project" value="TreeGrafter"/>
</dbReference>
<dbReference type="GO" id="GO:0005992">
    <property type="term" value="P:trehalose biosynthetic process"/>
    <property type="evidence" value="ECO:0007669"/>
    <property type="project" value="InterPro"/>
</dbReference>
<gene>
    <name evidence="3" type="ORF">HMPREF1059_04305</name>
</gene>
<dbReference type="SUPFAM" id="SSF53756">
    <property type="entry name" value="UDP-Glycosyltransferase/glycogen phosphorylase"/>
    <property type="match status" value="1"/>
</dbReference>